<dbReference type="Gene3D" id="1.25.40.390">
    <property type="match status" value="1"/>
</dbReference>
<evidence type="ECO:0000259" key="7">
    <source>
        <dbReference type="Pfam" id="PF07980"/>
    </source>
</evidence>
<keyword evidence="5" id="KW-0998">Cell outer membrane</keyword>
<dbReference type="InterPro" id="IPR033985">
    <property type="entry name" value="SusD-like_N"/>
</dbReference>
<organism evidence="9 10">
    <name type="scientific">Chitinophaga barathri</name>
    <dbReference type="NCBI Taxonomy" id="1647451"/>
    <lineage>
        <taxon>Bacteria</taxon>
        <taxon>Pseudomonadati</taxon>
        <taxon>Bacteroidota</taxon>
        <taxon>Chitinophagia</taxon>
        <taxon>Chitinophagales</taxon>
        <taxon>Chitinophagaceae</taxon>
        <taxon>Chitinophaga</taxon>
    </lineage>
</organism>
<evidence type="ECO:0000256" key="3">
    <source>
        <dbReference type="ARBA" id="ARBA00022729"/>
    </source>
</evidence>
<comment type="subcellular location">
    <subcellularLocation>
        <location evidence="1">Cell outer membrane</location>
    </subcellularLocation>
</comment>
<evidence type="ECO:0000313" key="10">
    <source>
        <dbReference type="Proteomes" id="UP000279089"/>
    </source>
</evidence>
<dbReference type="InterPro" id="IPR012944">
    <property type="entry name" value="SusD_RagB_dom"/>
</dbReference>
<evidence type="ECO:0000256" key="6">
    <source>
        <dbReference type="SAM" id="SignalP"/>
    </source>
</evidence>
<dbReference type="OrthoDB" id="1080118at2"/>
<dbReference type="Pfam" id="PF07980">
    <property type="entry name" value="SusD_RagB"/>
    <property type="match status" value="1"/>
</dbReference>
<evidence type="ECO:0000259" key="8">
    <source>
        <dbReference type="Pfam" id="PF14322"/>
    </source>
</evidence>
<dbReference type="Proteomes" id="UP000279089">
    <property type="component" value="Unassembled WGS sequence"/>
</dbReference>
<feature type="signal peptide" evidence="6">
    <location>
        <begin position="1"/>
        <end position="22"/>
    </location>
</feature>
<dbReference type="Pfam" id="PF14322">
    <property type="entry name" value="SusD-like_3"/>
    <property type="match status" value="1"/>
</dbReference>
<dbReference type="RefSeq" id="WP_120516547.1">
    <property type="nucleotide sequence ID" value="NZ_QXZY01000006.1"/>
</dbReference>
<sequence>MRIFNKKHIIAAVIAISAVGSACNKQLDQQPNGSLSSDLVYTSITAAESAFNGMYSPLYGASYYGRGLTLIPDLLTENLIAGSWFSNSYSDIVRWGFHSGGGDGRGVWSVAYSALHRVNSFLANIDKVEPLPNENAETVNKKKAELKAQAYALRALYMFDLTRMFCKLDLNDPLGLPFVLQPTVETFHARKTVKETYDQIESDLNTALGSIGETNVTRQTLFNKYSIAALQSRFYLYFGKNDLAATAADKVLAGPFGFEADSAAQSKVWINDQGAKEIILKVGLGTTQGSDWSAVNLGSLFINQPDPKFRPNPDFIPSKDLVNLYSDSDLRKGFYFYKDSARQYKDSIWIVKKYPGNPAYTGVYGANAPKLFRYAEVVLNKMEAIYPTNKATAKTLLKSIRASRIKGYDVTIVDAYDDATLLAQIRIERRKELAVEGHYWFDLKRWGVGVNKVREGAYQALESAVGVIAPTDYHWQFPVPDTEMQSNPLMKQNTGYATL</sequence>
<name>A0A3N4MND8_9BACT</name>
<dbReference type="CDD" id="cd08977">
    <property type="entry name" value="SusD"/>
    <property type="match status" value="1"/>
</dbReference>
<dbReference type="SUPFAM" id="SSF48452">
    <property type="entry name" value="TPR-like"/>
    <property type="match status" value="1"/>
</dbReference>
<dbReference type="PROSITE" id="PS51257">
    <property type="entry name" value="PROKAR_LIPOPROTEIN"/>
    <property type="match status" value="1"/>
</dbReference>
<reference evidence="10" key="1">
    <citation type="submission" date="2018-11" db="EMBL/GenBank/DDBJ databases">
        <title>Chitinophaga lutea sp.nov., isolate from arsenic contaminated soil.</title>
        <authorList>
            <person name="Zong Y."/>
        </authorList>
    </citation>
    <scope>NUCLEOTIDE SEQUENCE [LARGE SCALE GENOMIC DNA]</scope>
    <source>
        <strain evidence="10">YLT18</strain>
    </source>
</reference>
<dbReference type="InterPro" id="IPR011990">
    <property type="entry name" value="TPR-like_helical_dom_sf"/>
</dbReference>
<gene>
    <name evidence="9" type="ORF">EG028_10710</name>
</gene>
<proteinExistence type="inferred from homology"/>
<dbReference type="EMBL" id="RMBX01000005">
    <property type="protein sequence ID" value="RPD41149.1"/>
    <property type="molecule type" value="Genomic_DNA"/>
</dbReference>
<evidence type="ECO:0000256" key="5">
    <source>
        <dbReference type="ARBA" id="ARBA00023237"/>
    </source>
</evidence>
<protein>
    <submittedName>
        <fullName evidence="9">RagB/SusD family nutrient uptake outer membrane protein</fullName>
    </submittedName>
</protein>
<feature type="chain" id="PRO_5018234232" evidence="6">
    <location>
        <begin position="23"/>
        <end position="499"/>
    </location>
</feature>
<keyword evidence="3 6" id="KW-0732">Signal</keyword>
<dbReference type="AlphaFoldDB" id="A0A3N4MND8"/>
<comment type="caution">
    <text evidence="9">The sequence shown here is derived from an EMBL/GenBank/DDBJ whole genome shotgun (WGS) entry which is preliminary data.</text>
</comment>
<accession>A0A3N4MND8</accession>
<evidence type="ECO:0000256" key="1">
    <source>
        <dbReference type="ARBA" id="ARBA00004442"/>
    </source>
</evidence>
<comment type="similarity">
    <text evidence="2">Belongs to the SusD family.</text>
</comment>
<evidence type="ECO:0000256" key="2">
    <source>
        <dbReference type="ARBA" id="ARBA00006275"/>
    </source>
</evidence>
<feature type="domain" description="RagB/SusD" evidence="7">
    <location>
        <begin position="337"/>
        <end position="496"/>
    </location>
</feature>
<evidence type="ECO:0000313" key="9">
    <source>
        <dbReference type="EMBL" id="RPD41149.1"/>
    </source>
</evidence>
<keyword evidence="4" id="KW-0472">Membrane</keyword>
<evidence type="ECO:0000256" key="4">
    <source>
        <dbReference type="ARBA" id="ARBA00023136"/>
    </source>
</evidence>
<feature type="domain" description="SusD-like N-terminal" evidence="8">
    <location>
        <begin position="106"/>
        <end position="236"/>
    </location>
</feature>
<keyword evidence="10" id="KW-1185">Reference proteome</keyword>
<dbReference type="GO" id="GO:0009279">
    <property type="term" value="C:cell outer membrane"/>
    <property type="evidence" value="ECO:0007669"/>
    <property type="project" value="UniProtKB-SubCell"/>
</dbReference>